<proteinExistence type="inferred from homology"/>
<dbReference type="GO" id="GO:0051082">
    <property type="term" value="F:unfolded protein binding"/>
    <property type="evidence" value="ECO:0007669"/>
    <property type="project" value="InterPro"/>
</dbReference>
<organism evidence="4">
    <name type="scientific">Albugo laibachii Nc14</name>
    <dbReference type="NCBI Taxonomy" id="890382"/>
    <lineage>
        <taxon>Eukaryota</taxon>
        <taxon>Sar</taxon>
        <taxon>Stramenopiles</taxon>
        <taxon>Oomycota</taxon>
        <taxon>Peronosporomycetes</taxon>
        <taxon>Albuginales</taxon>
        <taxon>Albuginaceae</taxon>
        <taxon>Albugo</taxon>
    </lineage>
</organism>
<sequence>MFAYGQLRATEEITVDIGTGYYLEYKSDDAMTFVDRKVEFLDTNIASIKHILEEKRNTLSGVVYVMQGKLQSLKSSEKNTNAPSAHHSVKDAEILQLQPSFHHMNTTPHDKEARDTENEVQQLRAFIGTTARSVIPNNANVLLVEMMRSEMVLLERIRQKERIIQDLRSKTKEFQEFIASERTRETELKNTLHSTKSKLQTLEEKRILVEIKQKQFQDILAAIESNKTQVRAKISHLRISLLEEQSGLRHSVEYCERLCSLKHRLDDELRQELEVIDWMAQRSSSPIQRTRAKMRYMSEHLGGLQKELGDLDEMRRSIKREHDDLKDRMEQVQKDLIDNEKQFHISYRIKMKEVYANEEENKLLASRLKAKQQRFKISMQSKNQTLCHRIKFVQAEMEGVLLLNEDGLSLIQELESRHQAIECRCVIVRFVSKTLLIARMNVWNGNDSLINRIDYSQSEMNTTTSLFNDANRKKQLDITNMRITESEARARINLYKSFMVSLKNQLDQAENDIDNASLKAEQKGLRARSMEITQDEDDQALDGYQTRLACIIHQNKDLEKEELILQKRKSDVLQLYRLKKNFNVTMHAAHLQFIGKDRELAVEDSTISLSLEECTKLETTLISFIEKETRQADTTLEFIGSSRFLLLSSVQKTLSQKAQRLKDAKNEFSDKMQQIQRIQNDEKTQLEANFQEQFHQIEQKYACASGNIPLTKDIMEKHPDLLEARGNTSYAYTPLHIAARYGHTKVIEKLLFYGANLISTEAQVSIPVLPVITSHQLSLDAQRFISQQHTDTSTLSNCFFPRNQSPSRHTYALPFHTQSSTILLVA</sequence>
<dbReference type="SUPFAM" id="SSF48403">
    <property type="entry name" value="Ankyrin repeat"/>
    <property type="match status" value="1"/>
</dbReference>
<comment type="similarity">
    <text evidence="1">Belongs to the prefoldin subunit alpha family.</text>
</comment>
<dbReference type="AlphaFoldDB" id="F0WLS5"/>
<dbReference type="GO" id="GO:1990115">
    <property type="term" value="P:RNA polymerase III assembly"/>
    <property type="evidence" value="ECO:0007669"/>
    <property type="project" value="TreeGrafter"/>
</dbReference>
<keyword evidence="3" id="KW-0175">Coiled coil</keyword>
<reference evidence="4" key="1">
    <citation type="journal article" date="2011" name="PLoS Biol.">
        <title>Gene gain and loss during evolution of obligate parasitism in the white rust pathogen of Arabidopsis thaliana.</title>
        <authorList>
            <person name="Kemen E."/>
            <person name="Gardiner A."/>
            <person name="Schultz-Larsen T."/>
            <person name="Kemen A.C."/>
            <person name="Balmuth A.L."/>
            <person name="Robert-Seilaniantz A."/>
            <person name="Bailey K."/>
            <person name="Holub E."/>
            <person name="Studholme D.J."/>
            <person name="Maclean D."/>
            <person name="Jones J.D."/>
        </authorList>
    </citation>
    <scope>NUCLEOTIDE SEQUENCE</scope>
</reference>
<dbReference type="Pfam" id="PF02996">
    <property type="entry name" value="Prefoldin"/>
    <property type="match status" value="1"/>
</dbReference>
<dbReference type="InterPro" id="IPR009053">
    <property type="entry name" value="Prefoldin"/>
</dbReference>
<dbReference type="PROSITE" id="PS50088">
    <property type="entry name" value="ANK_REPEAT"/>
    <property type="match status" value="1"/>
</dbReference>
<dbReference type="InterPro" id="IPR011599">
    <property type="entry name" value="PFD_alpha_archaea"/>
</dbReference>
<feature type="coiled-coil region" evidence="3">
    <location>
        <begin position="308"/>
        <end position="342"/>
    </location>
</feature>
<dbReference type="InterPro" id="IPR036770">
    <property type="entry name" value="Ankyrin_rpt-contain_sf"/>
</dbReference>
<feature type="coiled-coil region" evidence="3">
    <location>
        <begin position="492"/>
        <end position="561"/>
    </location>
</feature>
<dbReference type="InterPro" id="IPR002110">
    <property type="entry name" value="Ankyrin_rpt"/>
</dbReference>
<evidence type="ECO:0000256" key="3">
    <source>
        <dbReference type="SAM" id="Coils"/>
    </source>
</evidence>
<dbReference type="GO" id="GO:0006457">
    <property type="term" value="P:protein folding"/>
    <property type="evidence" value="ECO:0007669"/>
    <property type="project" value="InterPro"/>
</dbReference>
<dbReference type="EMBL" id="FR824193">
    <property type="protein sequence ID" value="CCA22249.1"/>
    <property type="molecule type" value="Genomic_DNA"/>
</dbReference>
<dbReference type="InterPro" id="IPR004127">
    <property type="entry name" value="Prefoldin_subunit_alpha"/>
</dbReference>
<evidence type="ECO:0000313" key="4">
    <source>
        <dbReference type="EMBL" id="CCA22249.1"/>
    </source>
</evidence>
<evidence type="ECO:0000256" key="1">
    <source>
        <dbReference type="ARBA" id="ARBA00010048"/>
    </source>
</evidence>
<gene>
    <name evidence="4" type="primary">AlNc14C148G7450</name>
    <name evidence="4" type="ORF">ALNC14_083920</name>
</gene>
<accession>F0WLS5</accession>
<dbReference type="Gene3D" id="1.25.40.20">
    <property type="entry name" value="Ankyrin repeat-containing domain"/>
    <property type="match status" value="1"/>
</dbReference>
<feature type="repeat" description="ANK" evidence="2">
    <location>
        <begin position="730"/>
        <end position="762"/>
    </location>
</feature>
<dbReference type="GO" id="GO:1990114">
    <property type="term" value="P:RNA polymerase II core complex assembly"/>
    <property type="evidence" value="ECO:0007669"/>
    <property type="project" value="TreeGrafter"/>
</dbReference>
<protein>
    <submittedName>
        <fullName evidence="4">Uncharacterized protein AlNc14C148G7450</fullName>
    </submittedName>
</protein>
<dbReference type="Gene3D" id="1.10.287.370">
    <property type="match status" value="1"/>
</dbReference>
<dbReference type="SMART" id="SM00248">
    <property type="entry name" value="ANK"/>
    <property type="match status" value="1"/>
</dbReference>
<dbReference type="GO" id="GO:0016272">
    <property type="term" value="C:prefoldin complex"/>
    <property type="evidence" value="ECO:0007669"/>
    <property type="project" value="InterPro"/>
</dbReference>
<dbReference type="SUPFAM" id="SSF46579">
    <property type="entry name" value="Prefoldin"/>
    <property type="match status" value="1"/>
</dbReference>
<feature type="coiled-coil region" evidence="3">
    <location>
        <begin position="647"/>
        <end position="681"/>
    </location>
</feature>
<dbReference type="HOGENOM" id="CLU_360734_0_0_1"/>
<dbReference type="PANTHER" id="PTHR12674:SF2">
    <property type="entry name" value="PREFOLDIN SUBUNIT 5"/>
    <property type="match status" value="1"/>
</dbReference>
<name>F0WLS5_9STRA</name>
<evidence type="ECO:0000256" key="2">
    <source>
        <dbReference type="PROSITE-ProRule" id="PRU00023"/>
    </source>
</evidence>
<keyword evidence="2" id="KW-0040">ANK repeat</keyword>
<dbReference type="GO" id="GO:0005737">
    <property type="term" value="C:cytoplasm"/>
    <property type="evidence" value="ECO:0007669"/>
    <property type="project" value="TreeGrafter"/>
</dbReference>
<reference evidence="4" key="2">
    <citation type="submission" date="2011-02" db="EMBL/GenBank/DDBJ databases">
        <authorList>
            <person name="MacLean D."/>
        </authorList>
    </citation>
    <scope>NUCLEOTIDE SEQUENCE</scope>
</reference>
<dbReference type="PANTHER" id="PTHR12674">
    <property type="entry name" value="PREFOLDIN SUBUNIT 5"/>
    <property type="match status" value="1"/>
</dbReference>
<dbReference type="GO" id="GO:1990113">
    <property type="term" value="P:RNA polymerase I assembly"/>
    <property type="evidence" value="ECO:0007669"/>
    <property type="project" value="TreeGrafter"/>
</dbReference>
<dbReference type="Pfam" id="PF00023">
    <property type="entry name" value="Ank"/>
    <property type="match status" value="1"/>
</dbReference>
<dbReference type="PROSITE" id="PS50297">
    <property type="entry name" value="ANK_REP_REGION"/>
    <property type="match status" value="1"/>
</dbReference>